<dbReference type="EMBL" id="GBXM01039994">
    <property type="protein sequence ID" value="JAH68583.1"/>
    <property type="molecule type" value="Transcribed_RNA"/>
</dbReference>
<reference evidence="1" key="2">
    <citation type="journal article" date="2015" name="Fish Shellfish Immunol.">
        <title>Early steps in the European eel (Anguilla anguilla)-Vibrio vulnificus interaction in the gills: Role of the RtxA13 toxin.</title>
        <authorList>
            <person name="Callol A."/>
            <person name="Pajuelo D."/>
            <person name="Ebbesson L."/>
            <person name="Teles M."/>
            <person name="MacKenzie S."/>
            <person name="Amaro C."/>
        </authorList>
    </citation>
    <scope>NUCLEOTIDE SEQUENCE</scope>
</reference>
<protein>
    <submittedName>
        <fullName evidence="1">Uncharacterized protein</fullName>
    </submittedName>
</protein>
<organism evidence="1">
    <name type="scientific">Anguilla anguilla</name>
    <name type="common">European freshwater eel</name>
    <name type="synonym">Muraena anguilla</name>
    <dbReference type="NCBI Taxonomy" id="7936"/>
    <lineage>
        <taxon>Eukaryota</taxon>
        <taxon>Metazoa</taxon>
        <taxon>Chordata</taxon>
        <taxon>Craniata</taxon>
        <taxon>Vertebrata</taxon>
        <taxon>Euteleostomi</taxon>
        <taxon>Actinopterygii</taxon>
        <taxon>Neopterygii</taxon>
        <taxon>Teleostei</taxon>
        <taxon>Anguilliformes</taxon>
        <taxon>Anguillidae</taxon>
        <taxon>Anguilla</taxon>
    </lineage>
</organism>
<sequence>MYSILKHSGDVLLTIYQI</sequence>
<reference evidence="1" key="1">
    <citation type="submission" date="2014-11" db="EMBL/GenBank/DDBJ databases">
        <authorList>
            <person name="Amaro Gonzalez C."/>
        </authorList>
    </citation>
    <scope>NUCLEOTIDE SEQUENCE</scope>
</reference>
<name>A0A0E9UUD8_ANGAN</name>
<proteinExistence type="predicted"/>
<dbReference type="AlphaFoldDB" id="A0A0E9UUD8"/>
<evidence type="ECO:0000313" key="1">
    <source>
        <dbReference type="EMBL" id="JAH68583.1"/>
    </source>
</evidence>
<accession>A0A0E9UUD8</accession>